<reference evidence="3 4" key="1">
    <citation type="submission" date="2017-11" db="EMBL/GenBank/DDBJ databases">
        <title>Complete genome sequence of Sphingomonas sp. Strain Cra20, a psychrotolerant potential plant growth promoting rhizobacteria.</title>
        <authorList>
            <person name="Luo Y."/>
        </authorList>
    </citation>
    <scope>NUCLEOTIDE SEQUENCE [LARGE SCALE GENOMIC DNA]</scope>
    <source>
        <strain evidence="3 4">Cra20</strain>
    </source>
</reference>
<dbReference type="RefSeq" id="WP_100283413.1">
    <property type="nucleotide sequence ID" value="NZ_CP024923.1"/>
</dbReference>
<dbReference type="PROSITE" id="PS51782">
    <property type="entry name" value="LYSM"/>
    <property type="match status" value="1"/>
</dbReference>
<dbReference type="KEGG" id="sphc:CVN68_17955"/>
<dbReference type="AlphaFoldDB" id="A0A2K8MKT1"/>
<dbReference type="InterPro" id="IPR044929">
    <property type="entry name" value="DNA/RNA_non-sp_Endonuclease_sf"/>
</dbReference>
<dbReference type="EMBL" id="CP024923">
    <property type="protein sequence ID" value="ATY33614.1"/>
    <property type="molecule type" value="Genomic_DNA"/>
</dbReference>
<dbReference type="Pfam" id="PF01476">
    <property type="entry name" value="LysM"/>
    <property type="match status" value="1"/>
</dbReference>
<dbReference type="SUPFAM" id="SSF54106">
    <property type="entry name" value="LysM domain"/>
    <property type="match status" value="1"/>
</dbReference>
<evidence type="ECO:0000259" key="2">
    <source>
        <dbReference type="PROSITE" id="PS51782"/>
    </source>
</evidence>
<feature type="domain" description="LysM" evidence="2">
    <location>
        <begin position="102"/>
        <end position="147"/>
    </location>
</feature>
<gene>
    <name evidence="3" type="ORF">CVN68_17955</name>
</gene>
<dbReference type="Pfam" id="PF13930">
    <property type="entry name" value="Endonuclea_NS_2"/>
    <property type="match status" value="1"/>
</dbReference>
<dbReference type="CDD" id="cd00118">
    <property type="entry name" value="LysM"/>
    <property type="match status" value="1"/>
</dbReference>
<dbReference type="InterPro" id="IPR018392">
    <property type="entry name" value="LysM"/>
</dbReference>
<feature type="compositionally biased region" description="Low complexity" evidence="1">
    <location>
        <begin position="59"/>
        <end position="72"/>
    </location>
</feature>
<dbReference type="InterPro" id="IPR036779">
    <property type="entry name" value="LysM_dom_sf"/>
</dbReference>
<dbReference type="OrthoDB" id="7182479at2"/>
<organism evidence="3 4">
    <name type="scientific">Sphingomonas psychrotolerans</name>
    <dbReference type="NCBI Taxonomy" id="1327635"/>
    <lineage>
        <taxon>Bacteria</taxon>
        <taxon>Pseudomonadati</taxon>
        <taxon>Pseudomonadota</taxon>
        <taxon>Alphaproteobacteria</taxon>
        <taxon>Sphingomonadales</taxon>
        <taxon>Sphingomonadaceae</taxon>
        <taxon>Sphingomonas</taxon>
    </lineage>
</organism>
<dbReference type="Gene3D" id="3.10.350.10">
    <property type="entry name" value="LysM domain"/>
    <property type="match status" value="1"/>
</dbReference>
<evidence type="ECO:0000256" key="1">
    <source>
        <dbReference type="SAM" id="MobiDB-lite"/>
    </source>
</evidence>
<proteinExistence type="predicted"/>
<evidence type="ECO:0000313" key="3">
    <source>
        <dbReference type="EMBL" id="ATY33614.1"/>
    </source>
</evidence>
<feature type="compositionally biased region" description="Basic and acidic residues" evidence="1">
    <location>
        <begin position="80"/>
        <end position="94"/>
    </location>
</feature>
<evidence type="ECO:0000313" key="4">
    <source>
        <dbReference type="Proteomes" id="UP000229081"/>
    </source>
</evidence>
<keyword evidence="4" id="KW-1185">Reference proteome</keyword>
<accession>A0A2K8MKT1</accession>
<dbReference type="SMART" id="SM00257">
    <property type="entry name" value="LysM"/>
    <property type="match status" value="1"/>
</dbReference>
<feature type="region of interest" description="Disordered" evidence="1">
    <location>
        <begin position="33"/>
        <end position="99"/>
    </location>
</feature>
<protein>
    <submittedName>
        <fullName evidence="3">Peptidoglycan-binding protein LysM</fullName>
    </submittedName>
</protein>
<dbReference type="InterPro" id="IPR044927">
    <property type="entry name" value="Endonuclea_NS_2"/>
</dbReference>
<dbReference type="Proteomes" id="UP000229081">
    <property type="component" value="Chromosome"/>
</dbReference>
<name>A0A2K8MKT1_9SPHN</name>
<feature type="compositionally biased region" description="Basic and acidic residues" evidence="1">
    <location>
        <begin position="33"/>
        <end position="50"/>
    </location>
</feature>
<sequence length="337" mass="38630">MQHPEERSHHATAFEIYLRTGRRPVRDAIERKFNPWHDPDDGRFTFKDQGRYFPDGKSSARSPRAGARRTASPQNAGDAFARETDAARAQRENDPQNPRNHAIYVVRNGDSLTRIAATRKGLTIKDLAWLNRIPSDQRLRVGQRLKLPHQRYLDEGREAKNKFLALAYYMRTHGGRLPPNPANPPSLQSQILDSNWRRESRNGYDYQIDVISRTRRASGLLTFAERPRRSRANQANVPDRAEKDDGGHYVAARFNGPTDSFNHFAQSANFNRGGYRVLEDLWAAELRAGKKVFVDIVPHYEGASKRPDAVAVTWYVNGRRQFKNFPNKATDKKNGKR</sequence>
<dbReference type="Gene3D" id="3.40.570.10">
    <property type="entry name" value="Extracellular Endonuclease, subunit A"/>
    <property type="match status" value="1"/>
</dbReference>